<proteinExistence type="predicted"/>
<protein>
    <submittedName>
        <fullName evidence="2">Uncharacterized protein</fullName>
    </submittedName>
</protein>
<feature type="region of interest" description="Disordered" evidence="1">
    <location>
        <begin position="1"/>
        <end position="27"/>
    </location>
</feature>
<dbReference type="RefSeq" id="WP_160826227.1">
    <property type="nucleotide sequence ID" value="NZ_JBHSXE010000001.1"/>
</dbReference>
<comment type="caution">
    <text evidence="2">The sequence shown here is derived from an EMBL/GenBank/DDBJ whole genome shotgun (WGS) entry which is preliminary data.</text>
</comment>
<gene>
    <name evidence="2" type="ORF">ACFQKB_13215</name>
</gene>
<keyword evidence="3" id="KW-1185">Reference proteome</keyword>
<accession>A0ABW2CII0</accession>
<organism evidence="2 3">
    <name type="scientific">Actinomadura yumaensis</name>
    <dbReference type="NCBI Taxonomy" id="111807"/>
    <lineage>
        <taxon>Bacteria</taxon>
        <taxon>Bacillati</taxon>
        <taxon>Actinomycetota</taxon>
        <taxon>Actinomycetes</taxon>
        <taxon>Streptosporangiales</taxon>
        <taxon>Thermomonosporaceae</taxon>
        <taxon>Actinomadura</taxon>
    </lineage>
</organism>
<name>A0ABW2CII0_9ACTN</name>
<evidence type="ECO:0000256" key="1">
    <source>
        <dbReference type="SAM" id="MobiDB-lite"/>
    </source>
</evidence>
<sequence length="69" mass="7615">MTGTMSRTGTSFAAHRPEILRPSSTRTSQWRWCHLVRRPTFGLEGPGGVDLRVRMIDGTTGVRPAEDGC</sequence>
<reference evidence="3" key="1">
    <citation type="journal article" date="2019" name="Int. J. Syst. Evol. Microbiol.">
        <title>The Global Catalogue of Microorganisms (GCM) 10K type strain sequencing project: providing services to taxonomists for standard genome sequencing and annotation.</title>
        <authorList>
            <consortium name="The Broad Institute Genomics Platform"/>
            <consortium name="The Broad Institute Genome Sequencing Center for Infectious Disease"/>
            <person name="Wu L."/>
            <person name="Ma J."/>
        </authorList>
    </citation>
    <scope>NUCLEOTIDE SEQUENCE [LARGE SCALE GENOMIC DNA]</scope>
    <source>
        <strain evidence="3">JCM 3369</strain>
    </source>
</reference>
<dbReference type="Proteomes" id="UP001596380">
    <property type="component" value="Unassembled WGS sequence"/>
</dbReference>
<dbReference type="EMBL" id="JBHSXS010000006">
    <property type="protein sequence ID" value="MFC6880721.1"/>
    <property type="molecule type" value="Genomic_DNA"/>
</dbReference>
<evidence type="ECO:0000313" key="3">
    <source>
        <dbReference type="Proteomes" id="UP001596380"/>
    </source>
</evidence>
<feature type="compositionally biased region" description="Polar residues" evidence="1">
    <location>
        <begin position="1"/>
        <end position="11"/>
    </location>
</feature>
<evidence type="ECO:0000313" key="2">
    <source>
        <dbReference type="EMBL" id="MFC6880721.1"/>
    </source>
</evidence>